<reference evidence="1" key="1">
    <citation type="submission" date="2005-04" db="EMBL/GenBank/DDBJ databases">
        <authorList>
            <person name="Ghedin E."/>
            <person name="Blandin G."/>
            <person name="Bartholomeu D."/>
            <person name="Caler E."/>
            <person name="Haas B."/>
            <person name="Hannick L."/>
            <person name="Shallom J."/>
            <person name="Hou L."/>
            <person name="Djikeng A."/>
            <person name="Feldblyum T."/>
            <person name="Hostetler J."/>
            <person name="Johnson J."/>
            <person name="Jones K."/>
            <person name="Koo H.L."/>
            <person name="Larkin C."/>
            <person name="Pai G."/>
            <person name="Peterson J."/>
            <person name="Khalak H.G."/>
            <person name="Salzberg S."/>
            <person name="Simpson A.J."/>
            <person name="Tallon L."/>
            <person name="Van Aken S."/>
            <person name="Wanless D."/>
            <person name="White O."/>
            <person name="Wortman J."/>
            <person name="Fraser C.M."/>
            <person name="El-Sayed N.M.A."/>
        </authorList>
    </citation>
    <scope>NUCLEOTIDE SEQUENCE</scope>
    <source>
        <strain evidence="1">GUTat10.1</strain>
    </source>
</reference>
<accession>Q57UE4</accession>
<gene>
    <name evidence="1" type="ORF">Tb05.5K5.250</name>
</gene>
<sequence length="151" mass="17418">MNIKIRNPQVRGLRNRKRAIGRGFRSHENNKESYSKSLQPAKTLVNDTVIIRKLLSHDPVTVLWASETNHIAKMHLDAANMRRCGSDTEKVPRFLEKAQVRVTIKHSPFFIVSMQFAKNNTTQYTGTLLLMVALRREWFVATGIRKDSMKL</sequence>
<dbReference type="VEuPathDB" id="TriTrypDB:Tb05.5K5.250"/>
<evidence type="ECO:0000313" key="1">
    <source>
        <dbReference type="EMBL" id="AAX70775.1"/>
    </source>
</evidence>
<protein>
    <submittedName>
        <fullName evidence="1">Uncharacterized protein</fullName>
    </submittedName>
</protein>
<dbReference type="AlphaFoldDB" id="Q57UE4"/>
<dbReference type="EMBL" id="AC159452">
    <property type="protein sequence ID" value="AAX70775.1"/>
    <property type="molecule type" value="Genomic_DNA"/>
</dbReference>
<name>Q57UE4_9TRYP</name>
<proteinExistence type="predicted"/>
<organism evidence="1">
    <name type="scientific">Trypanosoma brucei</name>
    <dbReference type="NCBI Taxonomy" id="5691"/>
    <lineage>
        <taxon>Eukaryota</taxon>
        <taxon>Discoba</taxon>
        <taxon>Euglenozoa</taxon>
        <taxon>Kinetoplastea</taxon>
        <taxon>Metakinetoplastina</taxon>
        <taxon>Trypanosomatida</taxon>
        <taxon>Trypanosomatidae</taxon>
        <taxon>Trypanosoma</taxon>
    </lineage>
</organism>